<dbReference type="Pfam" id="PF02801">
    <property type="entry name" value="Ketoacyl-synt_C"/>
    <property type="match status" value="2"/>
</dbReference>
<dbReference type="InterPro" id="IPR009081">
    <property type="entry name" value="PP-bd_ACP"/>
</dbReference>
<dbReference type="SMART" id="SM00826">
    <property type="entry name" value="PKS_DH"/>
    <property type="match status" value="2"/>
</dbReference>
<dbReference type="InterPro" id="IPR016036">
    <property type="entry name" value="Malonyl_transacylase_ACP-bd"/>
</dbReference>
<evidence type="ECO:0000259" key="11">
    <source>
        <dbReference type="PROSITE" id="PS52019"/>
    </source>
</evidence>
<evidence type="ECO:0000256" key="3">
    <source>
        <dbReference type="ARBA" id="ARBA00022553"/>
    </source>
</evidence>
<feature type="domain" description="PKS/mFAS DH" evidence="11">
    <location>
        <begin position="2488"/>
        <end position="2746"/>
    </location>
</feature>
<dbReference type="InterPro" id="IPR020806">
    <property type="entry name" value="PKS_PP-bd"/>
</dbReference>
<dbReference type="SMART" id="SM00822">
    <property type="entry name" value="PKS_KR"/>
    <property type="match status" value="2"/>
</dbReference>
<dbReference type="GO" id="GO:0004315">
    <property type="term" value="F:3-oxoacyl-[acyl-carrier-protein] synthase activity"/>
    <property type="evidence" value="ECO:0007669"/>
    <property type="project" value="InterPro"/>
</dbReference>
<dbReference type="Pfam" id="PF00109">
    <property type="entry name" value="ketoacyl-synt"/>
    <property type="match status" value="2"/>
</dbReference>
<dbReference type="InterPro" id="IPR049551">
    <property type="entry name" value="PKS_DH_C"/>
</dbReference>
<evidence type="ECO:0000313" key="12">
    <source>
        <dbReference type="EMBL" id="AFV71330.1"/>
    </source>
</evidence>
<feature type="domain" description="Ketosynthase family 3 (KS3)" evidence="10">
    <location>
        <begin position="1635"/>
        <end position="2060"/>
    </location>
</feature>
<dbReference type="InterPro" id="IPR020807">
    <property type="entry name" value="PKS_DH"/>
</dbReference>
<evidence type="ECO:0000259" key="10">
    <source>
        <dbReference type="PROSITE" id="PS52004"/>
    </source>
</evidence>
<dbReference type="InterPro" id="IPR042104">
    <property type="entry name" value="PKS_dehydratase_sf"/>
</dbReference>
<dbReference type="Pfam" id="PF00550">
    <property type="entry name" value="PP-binding"/>
    <property type="match status" value="2"/>
</dbReference>
<dbReference type="SMART" id="SM00825">
    <property type="entry name" value="PKS_KS"/>
    <property type="match status" value="2"/>
</dbReference>
<feature type="region of interest" description="N-terminal hotdog fold" evidence="8">
    <location>
        <begin position="826"/>
        <end position="940"/>
    </location>
</feature>
<dbReference type="InterPro" id="IPR001227">
    <property type="entry name" value="Ac_transferase_dom_sf"/>
</dbReference>
<dbReference type="FunFam" id="3.40.47.10:FF:000019">
    <property type="entry name" value="Polyketide synthase type I"/>
    <property type="match status" value="2"/>
</dbReference>
<dbReference type="InterPro" id="IPR016035">
    <property type="entry name" value="Acyl_Trfase/lysoPLipase"/>
</dbReference>
<dbReference type="CDD" id="cd00833">
    <property type="entry name" value="PKS"/>
    <property type="match status" value="2"/>
</dbReference>
<dbReference type="InterPro" id="IPR020841">
    <property type="entry name" value="PKS_Beta-ketoAc_synthase_dom"/>
</dbReference>
<feature type="domain" description="Carrier" evidence="9">
    <location>
        <begin position="1535"/>
        <end position="1610"/>
    </location>
</feature>
<dbReference type="InterPro" id="IPR014031">
    <property type="entry name" value="Ketoacyl_synth_C"/>
</dbReference>
<dbReference type="InterPro" id="IPR014043">
    <property type="entry name" value="Acyl_transferase_dom"/>
</dbReference>
<dbReference type="InterPro" id="IPR036291">
    <property type="entry name" value="NAD(P)-bd_dom_sf"/>
</dbReference>
<dbReference type="SMART" id="SM00827">
    <property type="entry name" value="PKS_AT"/>
    <property type="match status" value="2"/>
</dbReference>
<dbReference type="Pfam" id="PF08659">
    <property type="entry name" value="KR"/>
    <property type="match status" value="2"/>
</dbReference>
<dbReference type="PANTHER" id="PTHR43775">
    <property type="entry name" value="FATTY ACID SYNTHASE"/>
    <property type="match status" value="1"/>
</dbReference>
<feature type="domain" description="PKS/mFAS DH" evidence="11">
    <location>
        <begin position="826"/>
        <end position="1117"/>
    </location>
</feature>
<dbReference type="InterPro" id="IPR049900">
    <property type="entry name" value="PKS_mFAS_DH"/>
</dbReference>
<dbReference type="PROSITE" id="PS52019">
    <property type="entry name" value="PKS_MFAS_DH"/>
    <property type="match status" value="2"/>
</dbReference>
<dbReference type="InterPro" id="IPR032821">
    <property type="entry name" value="PKS_assoc"/>
</dbReference>
<evidence type="ECO:0000256" key="5">
    <source>
        <dbReference type="ARBA" id="ARBA00023194"/>
    </source>
</evidence>
<evidence type="ECO:0000256" key="6">
    <source>
        <dbReference type="ARBA" id="ARBA00023268"/>
    </source>
</evidence>
<feature type="active site" description="Proton donor; for dehydratase activity" evidence="8">
    <location>
        <position position="2673"/>
    </location>
</feature>
<protein>
    <submittedName>
        <fullName evidence="12">PyrA5</fullName>
    </submittedName>
</protein>
<dbReference type="Pfam" id="PF14765">
    <property type="entry name" value="PS-DH"/>
    <property type="match status" value="2"/>
</dbReference>
<dbReference type="Pfam" id="PF00698">
    <property type="entry name" value="Acyl_transf_1"/>
    <property type="match status" value="2"/>
</dbReference>
<dbReference type="InterPro" id="IPR049552">
    <property type="entry name" value="PKS_DH_N"/>
</dbReference>
<dbReference type="GO" id="GO:0006633">
    <property type="term" value="P:fatty acid biosynthetic process"/>
    <property type="evidence" value="ECO:0007669"/>
    <property type="project" value="InterPro"/>
</dbReference>
<dbReference type="PROSITE" id="PS00606">
    <property type="entry name" value="KS3_1"/>
    <property type="match status" value="2"/>
</dbReference>
<gene>
    <name evidence="12" type="primary">pyrA5</name>
</gene>
<dbReference type="InterPro" id="IPR013968">
    <property type="entry name" value="PKS_KR"/>
</dbReference>
<dbReference type="SUPFAM" id="SSF53901">
    <property type="entry name" value="Thiolase-like"/>
    <property type="match status" value="2"/>
</dbReference>
<dbReference type="Gene3D" id="3.30.70.250">
    <property type="entry name" value="Malonyl-CoA ACP transacylase, ACP-binding"/>
    <property type="match status" value="2"/>
</dbReference>
<evidence type="ECO:0000259" key="9">
    <source>
        <dbReference type="PROSITE" id="PS50075"/>
    </source>
</evidence>
<dbReference type="Gene3D" id="3.40.366.10">
    <property type="entry name" value="Malonyl-Coenzyme A Acyl Carrier Protein, domain 2"/>
    <property type="match status" value="2"/>
</dbReference>
<dbReference type="PROSITE" id="PS00012">
    <property type="entry name" value="PHOSPHOPANTETHEINE"/>
    <property type="match status" value="2"/>
</dbReference>
<dbReference type="GO" id="GO:0004312">
    <property type="term" value="F:fatty acid synthase activity"/>
    <property type="evidence" value="ECO:0007669"/>
    <property type="project" value="TreeGrafter"/>
</dbReference>
<dbReference type="SUPFAM" id="SSF52151">
    <property type="entry name" value="FabD/lysophospholipase-like"/>
    <property type="match status" value="2"/>
</dbReference>
<dbReference type="GO" id="GO:0031177">
    <property type="term" value="F:phosphopantetheine binding"/>
    <property type="evidence" value="ECO:0007669"/>
    <property type="project" value="InterPro"/>
</dbReference>
<dbReference type="SUPFAM" id="SSF55048">
    <property type="entry name" value="Probable ACP-binding domain of malonyl-CoA ACP transacylase"/>
    <property type="match status" value="2"/>
</dbReference>
<dbReference type="SMART" id="SM01294">
    <property type="entry name" value="PKS_PP_betabranch"/>
    <property type="match status" value="1"/>
</dbReference>
<dbReference type="CDD" id="cd08956">
    <property type="entry name" value="KR_3_FAS_SDR_x"/>
    <property type="match status" value="2"/>
</dbReference>
<name>K7QQB6_STRRG</name>
<feature type="active site" description="Proton donor; for dehydratase activity" evidence="8">
    <location>
        <position position="1007"/>
    </location>
</feature>
<feature type="region of interest" description="C-terminal hotdog fold" evidence="8">
    <location>
        <begin position="951"/>
        <end position="1117"/>
    </location>
</feature>
<dbReference type="PROSITE" id="PS52004">
    <property type="entry name" value="KS3_2"/>
    <property type="match status" value="2"/>
</dbReference>
<reference evidence="12" key="1">
    <citation type="journal article" date="2012" name="Chem. Biol.">
        <title>Quartromicin biosynthesis: two alternative polyketide chains produced by one polyketide synthase assembly line.</title>
        <authorList>
            <person name="He H.Y."/>
            <person name="Pan H.X."/>
            <person name="Wu L.F."/>
            <person name="Zhang B.B."/>
            <person name="Chai H.B."/>
            <person name="Liu W."/>
            <person name="Tang G.L."/>
        </authorList>
    </citation>
    <scope>NUCLEOTIDE SEQUENCE</scope>
    <source>
        <strain evidence="12">NRRL 21084</strain>
    </source>
</reference>
<evidence type="ECO:0000256" key="8">
    <source>
        <dbReference type="PROSITE-ProRule" id="PRU01363"/>
    </source>
</evidence>
<dbReference type="InterPro" id="IPR014030">
    <property type="entry name" value="Ketoacyl_synth_N"/>
</dbReference>
<dbReference type="InterPro" id="IPR016039">
    <property type="entry name" value="Thiolase-like"/>
</dbReference>
<dbReference type="PROSITE" id="PS50075">
    <property type="entry name" value="CARRIER"/>
    <property type="match status" value="2"/>
</dbReference>
<keyword evidence="6" id="KW-0511">Multifunctional enzyme</keyword>
<comment type="pathway">
    <text evidence="1">Antibiotic biosynthesis.</text>
</comment>
<keyword evidence="5" id="KW-0045">Antibiotic biosynthesis</keyword>
<dbReference type="EMBL" id="JX042309">
    <property type="protein sequence ID" value="AFV71330.1"/>
    <property type="molecule type" value="Genomic_DNA"/>
</dbReference>
<keyword evidence="7" id="KW-0012">Acyltransferase</keyword>
<dbReference type="SUPFAM" id="SSF47336">
    <property type="entry name" value="ACP-like"/>
    <property type="match status" value="2"/>
</dbReference>
<dbReference type="InterPro" id="IPR057326">
    <property type="entry name" value="KR_dom"/>
</dbReference>
<accession>K7QQB6</accession>
<dbReference type="SUPFAM" id="SSF51735">
    <property type="entry name" value="NAD(P)-binding Rossmann-fold domains"/>
    <property type="match status" value="4"/>
</dbReference>
<feature type="active site" description="Proton acceptor; for dehydratase activity" evidence="8">
    <location>
        <position position="857"/>
    </location>
</feature>
<evidence type="ECO:0000256" key="1">
    <source>
        <dbReference type="ARBA" id="ARBA00004792"/>
    </source>
</evidence>
<feature type="active site" description="Proton acceptor; for dehydratase activity" evidence="8">
    <location>
        <position position="2519"/>
    </location>
</feature>
<dbReference type="PANTHER" id="PTHR43775:SF51">
    <property type="entry name" value="INACTIVE PHENOLPHTHIOCEROL SYNTHESIS POLYKETIDE SYNTHASE TYPE I PKS1-RELATED"/>
    <property type="match status" value="1"/>
</dbReference>
<dbReference type="InterPro" id="IPR055123">
    <property type="entry name" value="SpnB-like_Rossmann"/>
</dbReference>
<feature type="region of interest" description="C-terminal hotdog fold" evidence="8">
    <location>
        <begin position="2617"/>
        <end position="2746"/>
    </location>
</feature>
<dbReference type="SMART" id="SM00823">
    <property type="entry name" value="PKS_PP"/>
    <property type="match status" value="2"/>
</dbReference>
<feature type="domain" description="Carrier" evidence="9">
    <location>
        <begin position="3125"/>
        <end position="3201"/>
    </location>
</feature>
<dbReference type="Gene3D" id="1.10.287.1960">
    <property type="match status" value="2"/>
</dbReference>
<dbReference type="Gene3D" id="3.10.129.110">
    <property type="entry name" value="Polyketide synthase dehydratase"/>
    <property type="match status" value="2"/>
</dbReference>
<evidence type="ECO:0000256" key="7">
    <source>
        <dbReference type="ARBA" id="ARBA00023315"/>
    </source>
</evidence>
<proteinExistence type="predicted"/>
<dbReference type="InterPro" id="IPR006162">
    <property type="entry name" value="Ppantetheine_attach_site"/>
</dbReference>
<organism evidence="12">
    <name type="scientific">Streptomyces rugosporus</name>
    <dbReference type="NCBI Taxonomy" id="295838"/>
    <lineage>
        <taxon>Bacteria</taxon>
        <taxon>Bacillati</taxon>
        <taxon>Actinomycetota</taxon>
        <taxon>Actinomycetes</taxon>
        <taxon>Kitasatosporales</taxon>
        <taxon>Streptomycetaceae</taxon>
        <taxon>Streptomyces</taxon>
    </lineage>
</organism>
<dbReference type="Gene3D" id="3.40.50.720">
    <property type="entry name" value="NAD(P)-binding Rossmann-like Domain"/>
    <property type="match status" value="2"/>
</dbReference>
<reference evidence="12" key="2">
    <citation type="journal article" date="2012" name="J. Am. Chem. Soc.">
        <title>Insights into pyrroindomycin biosynthesis reveal a uniform paradigm for tetramate/tetronate formation.</title>
        <authorList>
            <person name="Wu Q."/>
            <person name="Wu Z."/>
            <person name="Qu X."/>
            <person name="Liu W."/>
        </authorList>
    </citation>
    <scope>NUCLEOTIDE SEQUENCE</scope>
    <source>
        <strain evidence="12">NRRL 21084</strain>
    </source>
</reference>
<dbReference type="InterPro" id="IPR036736">
    <property type="entry name" value="ACP-like_sf"/>
</dbReference>
<keyword evidence="4" id="KW-0808">Transferase</keyword>
<feature type="domain" description="Ketosynthase family 3 (KS3)" evidence="10">
    <location>
        <begin position="1"/>
        <end position="417"/>
    </location>
</feature>
<dbReference type="Pfam" id="PF22953">
    <property type="entry name" value="SpnB_Rossmann"/>
    <property type="match status" value="2"/>
</dbReference>
<dbReference type="InterPro" id="IPR018201">
    <property type="entry name" value="Ketoacyl_synth_AS"/>
</dbReference>
<evidence type="ECO:0000256" key="4">
    <source>
        <dbReference type="ARBA" id="ARBA00022679"/>
    </source>
</evidence>
<dbReference type="InterPro" id="IPR050091">
    <property type="entry name" value="PKS_NRPS_Biosynth_Enz"/>
</dbReference>
<dbReference type="GO" id="GO:0033068">
    <property type="term" value="P:macrolide biosynthetic process"/>
    <property type="evidence" value="ECO:0007669"/>
    <property type="project" value="UniProtKB-ARBA"/>
</dbReference>
<evidence type="ECO:0000256" key="2">
    <source>
        <dbReference type="ARBA" id="ARBA00022450"/>
    </source>
</evidence>
<dbReference type="Gene3D" id="3.30.70.3290">
    <property type="match status" value="2"/>
</dbReference>
<dbReference type="Gene3D" id="1.10.1200.10">
    <property type="entry name" value="ACP-like"/>
    <property type="match status" value="2"/>
</dbReference>
<sequence>MACRFPGGVRSPGDLWRLLVDQGDAISDFPGNRGWDVDAIYDPEPGLPGKTYVRHGGFLHDADGFDAEFFGISPREALGMDPQQRLLLEVAWETFERAGIDPASLVGSSTGVFAGLGGQEYVSLRAPMPESAEGYLMASASLSIASGRISYTFGFEGPAVSIDTACSSSLVALHLAAQALRNGECDLALAGGVTVMATPAGFVEFSRQRGLASDGRCKPFAAAADGVGWGEGIGLLLVERLSDARRNGHRVLAVLRGSAINQDGASNGLTAPNGPSQQRVIRAALANARLTVDDVDVVEAHGTGTTLGDPIEAQALLATYGQRSGHPLLLGSVKSNIGHTQAAAGVAGVIKVVQAMQEGLLPASLHIDSPTPHVDWASGAIHLADQPTAWPETDRPRRAAVSSFGISGTNAHVVLEQAPAEPTPIPPVPVTLISGKTAQALRDQAARLGEHLAAGAAPEEMAAGLAGRAHHPHRAAITDDVPEALAALAAGKPHPALVTGQASAAKVGFVYTGQGTQRPAMAADLYQTYPVFAEALDDVLTHFDPRLRDILLTDDPAIHDTLHTQPALFAVQTALTRLLASFGITPTHVTGHSIGQITAAHTAGILSLADAARLITARAGLMSRLPAGAMATLQASEAELGDLPPGVAVAAVNTPHSVVISGDPQAVEDLAQRWQGRLLKVNHAYHSHHLDPLLDEFHTALQNLTFTEPSIPITGQPTTPDYWVHHLRHAVRFTDDIHTMDVTTFLEIGPGKALTNAILHTDAFPTTTTLEGFHQALANLYVTGTTPHLPKTITDLPTYPFQHQTYWLPHQPPTAPEDLGLNRSHHPFLPVATELPDGGLVLSGRLSLSAHPWLADHAVAGTVLLPGAAMVELALHAARRTGREQVAELTLSTPLVLDNAVQVRVTVDGEGTIAIHSRREESAEWVQHAEGVAERDGGEPVALTAWPPPGAERLDLADFYELLSLRGYEYGPAFRTLRAVWRSEGVLFAEVEVADAGGFAVHPALLDGALHASAVESAELRLPFSWSAVSVHGPATPVLRVRLEPEGAVALATDAGVPVATVGALATRPVTPGGLSTTDALFQVAWTALPPHPPAAAGPIAILDDLSVSDTPQVSVTAYPSLAALAHALENGAQPPVTILLPCESPPVSSADPGRRALPERARAATEHVLAVVQEWLADERYADTTLAVVTRGAVAVGEEDVLDLPHAPIWGLIRVAQAENPGRLVLIDLDTSRDAAGLALNAALASGEPQLAIRKGVLHAPRLTRVRPTSSPSPLELDEDGVVLVTGGTGLLGGLVAEHLASRYGMRHVLRLGRAGGEGAVACDVSDRQAVQELLASLDRPVTAVVHCAGLLDDATVQNLTPEAVRTVFAPKVDGAWHLHELVGGTAAFVLFSSAAGTLGNPGQANYAAANTFLDALAAHRRAQGRPAVSLAWGPWEGGLTDKLTEADRARVRHNWITPFTAETGLAAFDTAFDTAFNGGFNGVLVPLRLDVPAIRAAATIHPMLRESGQKPPASGRDALIRELSGRAVPEQEHLVLELVRERTAAVLGHASGAAVDPQRPFRELGFDSLTAVDLRNQLGAATGLRLPATLIFDYPTAALLAAHLRTELLGTAELTAQPSSGRAATAATAATDDDPIAIVAMACRYPGDVRSPEDLWRLVAEGRDGTGDFPLNRGWDVDSLYDPDPDRTGHSYTRRGAFLHDADRFDADFFGISPREALAMDPQQRLLLEVAWETVERAGIQAPALRGSRTGVFVGVMYGDYGSRLIQRTPDGFEGYIGIGNSYSVASGRISYTFGLEGPAVTVDTACSSSLVALHLAAQALRNGECDLALAGGVTVMGTPSTFLEFSRQRGLSADGRCKSFAASADGVGWGEGVGLLLVERLSDAERNGHHVLAVLRGSAVNQDGASNGLTAPNGPSQQRVIRAALADAGLTVEDVDAVEGHGTGTTLGDPIEAQALLATYGRRSGHPLLLGSIKSNIGHTQAAAGIAGVIKMVQALREGQLPASLHVDTPTPHVDWSSGAVRLLDRLTDWPQVDRPRRAAVSSFGISGTNAHVILEQPPAAQKAAVKASPLVMLSAKTSESLRAHAADVAAHLEGGADEALLAAGLAGRTQHVHRAAVTGDLREALAALAAGEPHPHLVVGEAAAARVGFVYTGQGTQRPAMAAELYETYPAFAEALDDVLTHFDPRLRQILLTDDPAVHDTRHTQPALFAVQTALTRLLASFGVEPAQVAGHSVGEITAAHVAGVLSLADAAHLITTRAALMGRLPAGAMISIQATEDEIRPTLTGHQHHLTIAAINTPTSVVISGDPDTAHELAAHWRDRGRKVTPLKVGHAYHSPYLDPLLDDFHNAIDGLDYRPPSIPLVSALTGRLATADEICNPHYWTQHLRHTVRFTDALRAMPDMTAFLEVGPGRALTNAVQATLDHADAVPTTTSADGFRHALARLHTTGTTLTVPRVPLPDLPTYAFQHGSYWLLPKAGHESADHPLLTSVTELPDGGWLLSGRLSAATHPWLADHLVAGTALLPGTAYVELALYAGTLAGTPALDDLALAEPLPIPARPPVDLRVTVAPAEDGRRAVAFFSRPQDGEWARHATGTLGPATGAPAPFELPANADEVEPAYEDLLGLGLEYGPAFRGLRAAWRDGETVYADAALPEPVDASGFSLHPALLDAVLHAYALTGESMRLPYAWSGVRVHATGATRVRARLAPAGPDTLAIEVTDPAGRPVASVAGLATRPVERLAPAVTRTSLFELGWTEVPAGDPGKTLVLRPETHDVRHATAQVLAGMQEFLADPERADTRLAVVTTGMEHDPVAAAVWGLVRSAQSEHPDRLLLADFDGEADPGLLNAAEPQIAVRAGRILAPRLTRVRPAAAEPLALDPDGTVLITGGTGALGRLLARHLVTAHGARHVLLVSRGGRRVPELDDLGSAVDYAACDVSDERALGDLLGTLRLTAVVHAAGVLDDGTVATLTPERLDRVLAAKAESAWHLHRHTRDLDLAAFVLFSSIAGIVGSPGQGNYAAANAYLDALARLRHAEGLPAVSMAWGLWEQESGMATSAVRRGIRPLAPEEGLALFDAALAGGGPVLVPAALDVPALRPMAEAGLLPAPLRDLVTVSRRTDAGVGPGDLLDLVGAQVAAVLGRTEPVDPDRGLLDLGLDSLSAIELRNRLGARTGLTLPTTLAFDHPTPRALADHLTAQLAPADPQDQEELRIRELLTSIPLARLREAHLMELLLRLADPAAHPSEDDAGEAILSADVDDLVRRALTGN</sequence>
<dbReference type="Pfam" id="PF16197">
    <property type="entry name" value="KAsynt_C_assoc"/>
    <property type="match status" value="2"/>
</dbReference>
<dbReference type="Gene3D" id="3.40.47.10">
    <property type="match status" value="2"/>
</dbReference>
<keyword evidence="2" id="KW-0596">Phosphopantetheine</keyword>
<keyword evidence="3" id="KW-0597">Phosphoprotein</keyword>
<feature type="region of interest" description="N-terminal hotdog fold" evidence="8">
    <location>
        <begin position="2488"/>
        <end position="2607"/>
    </location>
</feature>
<dbReference type="FunFam" id="1.10.1200.10:FF:000007">
    <property type="entry name" value="Probable polyketide synthase pks17"/>
    <property type="match status" value="1"/>
</dbReference>
<dbReference type="Pfam" id="PF21089">
    <property type="entry name" value="PKS_DH_N"/>
    <property type="match status" value="2"/>
</dbReference>